<name>A0A3N4HMM1_ASCIM</name>
<dbReference type="AlphaFoldDB" id="A0A3N4HMM1"/>
<proteinExistence type="predicted"/>
<accession>A0A3N4HMM1</accession>
<organism evidence="1 2">
    <name type="scientific">Ascobolus immersus RN42</name>
    <dbReference type="NCBI Taxonomy" id="1160509"/>
    <lineage>
        <taxon>Eukaryota</taxon>
        <taxon>Fungi</taxon>
        <taxon>Dikarya</taxon>
        <taxon>Ascomycota</taxon>
        <taxon>Pezizomycotina</taxon>
        <taxon>Pezizomycetes</taxon>
        <taxon>Pezizales</taxon>
        <taxon>Ascobolaceae</taxon>
        <taxon>Ascobolus</taxon>
    </lineage>
</organism>
<protein>
    <submittedName>
        <fullName evidence="1">Uncharacterized protein</fullName>
    </submittedName>
</protein>
<reference evidence="1 2" key="1">
    <citation type="journal article" date="2018" name="Nat. Ecol. Evol.">
        <title>Pezizomycetes genomes reveal the molecular basis of ectomycorrhizal truffle lifestyle.</title>
        <authorList>
            <person name="Murat C."/>
            <person name="Payen T."/>
            <person name="Noel B."/>
            <person name="Kuo A."/>
            <person name="Morin E."/>
            <person name="Chen J."/>
            <person name="Kohler A."/>
            <person name="Krizsan K."/>
            <person name="Balestrini R."/>
            <person name="Da Silva C."/>
            <person name="Montanini B."/>
            <person name="Hainaut M."/>
            <person name="Levati E."/>
            <person name="Barry K.W."/>
            <person name="Belfiori B."/>
            <person name="Cichocki N."/>
            <person name="Clum A."/>
            <person name="Dockter R.B."/>
            <person name="Fauchery L."/>
            <person name="Guy J."/>
            <person name="Iotti M."/>
            <person name="Le Tacon F."/>
            <person name="Lindquist E.A."/>
            <person name="Lipzen A."/>
            <person name="Malagnac F."/>
            <person name="Mello A."/>
            <person name="Molinier V."/>
            <person name="Miyauchi S."/>
            <person name="Poulain J."/>
            <person name="Riccioni C."/>
            <person name="Rubini A."/>
            <person name="Sitrit Y."/>
            <person name="Splivallo R."/>
            <person name="Traeger S."/>
            <person name="Wang M."/>
            <person name="Zifcakova L."/>
            <person name="Wipf D."/>
            <person name="Zambonelli A."/>
            <person name="Paolocci F."/>
            <person name="Nowrousian M."/>
            <person name="Ottonello S."/>
            <person name="Baldrian P."/>
            <person name="Spatafora J.W."/>
            <person name="Henrissat B."/>
            <person name="Nagy L.G."/>
            <person name="Aury J.M."/>
            <person name="Wincker P."/>
            <person name="Grigoriev I.V."/>
            <person name="Bonfante P."/>
            <person name="Martin F.M."/>
        </authorList>
    </citation>
    <scope>NUCLEOTIDE SEQUENCE [LARGE SCALE GENOMIC DNA]</scope>
    <source>
        <strain evidence="1 2">RN42</strain>
    </source>
</reference>
<dbReference type="Proteomes" id="UP000275078">
    <property type="component" value="Unassembled WGS sequence"/>
</dbReference>
<gene>
    <name evidence="1" type="ORF">BJ508DRAFT_24604</name>
</gene>
<dbReference type="EMBL" id="ML119772">
    <property type="protein sequence ID" value="RPA75072.1"/>
    <property type="molecule type" value="Genomic_DNA"/>
</dbReference>
<evidence type="ECO:0000313" key="1">
    <source>
        <dbReference type="EMBL" id="RPA75072.1"/>
    </source>
</evidence>
<evidence type="ECO:0000313" key="2">
    <source>
        <dbReference type="Proteomes" id="UP000275078"/>
    </source>
</evidence>
<sequence>MEHNELARVCTSVYFVGDKYHKCDEADLRIRYRDLEGYNAYIPPRTLASESHSEKFECYFEEVPHQTLTGFDLLATLFRPKLPRTRSCGCRYGQDGLFVLSPPVFDALSNRPSGPSRILEHIHWGTKMNYSIDLTIRKELELSTNSEYPKRLFEIMEEFIIFLHDEISPFIARLWSNYPASDLQCAFTKPVSDRVRCNLEERSNHGLLRDEQIHLIEARIRASMAEMRMVILKDGTFKELMLIFRMLDTALKQFFLVIRSERIEQLTIKYLSDNSDANSCLVRKLERVNKLFCACKHMVLEFWKTMGIFMMESITAMDAGLFESDKRLYIGVLARALMEELDERGISESWYNKFVSSRGI</sequence>
<keyword evidence="2" id="KW-1185">Reference proteome</keyword>